<dbReference type="eggNOG" id="arCOG04590">
    <property type="taxonomic scope" value="Archaea"/>
</dbReference>
<dbReference type="PATRIC" id="fig|1227497.3.peg.4452"/>
<dbReference type="EMBL" id="AOIB01000043">
    <property type="protein sequence ID" value="ELY53554.1"/>
    <property type="molecule type" value="Genomic_DNA"/>
</dbReference>
<protein>
    <submittedName>
        <fullName evidence="2">Membrane-bound metal-dependent hydrolase</fullName>
    </submittedName>
</protein>
<dbReference type="STRING" id="1227497.C491_21736"/>
<name>L9WVP3_9EURY</name>
<keyword evidence="1" id="KW-0812">Transmembrane</keyword>
<dbReference type="Proteomes" id="UP000011688">
    <property type="component" value="Unassembled WGS sequence"/>
</dbReference>
<evidence type="ECO:0000256" key="1">
    <source>
        <dbReference type="SAM" id="Phobius"/>
    </source>
</evidence>
<dbReference type="InterPro" id="IPR007404">
    <property type="entry name" value="YdjM-like"/>
</dbReference>
<comment type="caution">
    <text evidence="2">The sequence shown here is derived from an EMBL/GenBank/DDBJ whole genome shotgun (WGS) entry which is preliminary data.</text>
</comment>
<feature type="transmembrane region" description="Helical" evidence="1">
    <location>
        <begin position="91"/>
        <end position="110"/>
    </location>
</feature>
<keyword evidence="3" id="KW-1185">Reference proteome</keyword>
<dbReference type="GO" id="GO:0016787">
    <property type="term" value="F:hydrolase activity"/>
    <property type="evidence" value="ECO:0007669"/>
    <property type="project" value="UniProtKB-KW"/>
</dbReference>
<organism evidence="2 3">
    <name type="scientific">Natronococcus amylolyticus DSM 10524</name>
    <dbReference type="NCBI Taxonomy" id="1227497"/>
    <lineage>
        <taxon>Archaea</taxon>
        <taxon>Methanobacteriati</taxon>
        <taxon>Methanobacteriota</taxon>
        <taxon>Stenosarchaea group</taxon>
        <taxon>Halobacteria</taxon>
        <taxon>Halobacteriales</taxon>
        <taxon>Natrialbaceae</taxon>
        <taxon>Natronococcus</taxon>
    </lineage>
</organism>
<feature type="transmembrane region" description="Helical" evidence="1">
    <location>
        <begin position="153"/>
        <end position="171"/>
    </location>
</feature>
<accession>L9WVP3</accession>
<evidence type="ECO:0000313" key="3">
    <source>
        <dbReference type="Proteomes" id="UP000011688"/>
    </source>
</evidence>
<keyword evidence="1" id="KW-1133">Transmembrane helix</keyword>
<reference evidence="2 3" key="1">
    <citation type="journal article" date="2014" name="PLoS Genet.">
        <title>Phylogenetically driven sequencing of extremely halophilic archaea reveals strategies for static and dynamic osmo-response.</title>
        <authorList>
            <person name="Becker E.A."/>
            <person name="Seitzer P.M."/>
            <person name="Tritt A."/>
            <person name="Larsen D."/>
            <person name="Krusor M."/>
            <person name="Yao A.I."/>
            <person name="Wu D."/>
            <person name="Madern D."/>
            <person name="Eisen J.A."/>
            <person name="Darling A.E."/>
            <person name="Facciotti M.T."/>
        </authorList>
    </citation>
    <scope>NUCLEOTIDE SEQUENCE [LARGE SCALE GENOMIC DNA]</scope>
    <source>
        <strain evidence="2 3">DSM 10524</strain>
    </source>
</reference>
<dbReference type="AlphaFoldDB" id="L9WVP3"/>
<sequence>MDRDDPSSTLTVLERKLFEGPPATSPMNKRGHVLNAVLLSVGLGILLEPAGDLGTLESVVAITVPVTLGALFPDVDTAFGRHRKTLHNLPVLALFVAFPFVFGNLHYVWIGVLTHYVLDVTGSRRGIALFYPLSSREFDLPTGVPVSSGRTDLVTLLVTGLELAVAVLLLYELPRRGFDVAELGLWF</sequence>
<evidence type="ECO:0000313" key="2">
    <source>
        <dbReference type="EMBL" id="ELY53554.1"/>
    </source>
</evidence>
<keyword evidence="2" id="KW-0378">Hydrolase</keyword>
<dbReference type="Pfam" id="PF04307">
    <property type="entry name" value="YdjM"/>
    <property type="match status" value="1"/>
</dbReference>
<proteinExistence type="predicted"/>
<keyword evidence="1" id="KW-0472">Membrane</keyword>
<gene>
    <name evidence="2" type="ORF">C491_21736</name>
</gene>